<name>A0A179HSE8_PURLI</name>
<evidence type="ECO:0000256" key="2">
    <source>
        <dbReference type="ARBA" id="ARBA00022679"/>
    </source>
</evidence>
<keyword evidence="1 5" id="KW-0489">Methyltransferase</keyword>
<sequence>MGDQAARVELDSLAQQLRSVLNNPDAFAGADEAQRLEVKQLARAVSVALEQPFETVQRLAYSVRLSPLDPTSSDSPSPYAAETHAHVWQGPDIPGNTSISGWQPLPLITTRVAQEHKIFATLAASGKEPVGLGALQSATGLEIGVLESILDYLGTQDMVREVEVRKYAATKLTNLMLVPLFQDAVTHFHDNCLPGFGALNTVLSHPDQSLNAFKTGQHSDVDFYTWMETHPVQQGAFHRFMEAQFASLPTWLDAVDFAAEVGQNLSDEDVAFVDVGGGNGQQCALLKKKVLELKGRVVLQDRPPVLEKALSVEGMEKMSYDYLTEQPVKGARVYYFRQIMHNNDDETCIRILQAQLPAMGPDSVIVIDDKTLPDEKPPQGAPGIEYTAGLSIAMKVMFDAQERRASHWRELLDRAGLAIKDTRKFTRFDDSAIIAVKK</sequence>
<dbReference type="InterPro" id="IPR029063">
    <property type="entry name" value="SAM-dependent_MTases_sf"/>
</dbReference>
<dbReference type="PANTHER" id="PTHR43712">
    <property type="entry name" value="PUTATIVE (AFU_ORTHOLOGUE AFUA_4G14580)-RELATED"/>
    <property type="match status" value="1"/>
</dbReference>
<dbReference type="EMBL" id="LSBI01000002">
    <property type="protein sequence ID" value="OAQ93395.1"/>
    <property type="molecule type" value="Genomic_DNA"/>
</dbReference>
<dbReference type="InterPro" id="IPR001077">
    <property type="entry name" value="COMT_C"/>
</dbReference>
<evidence type="ECO:0000313" key="5">
    <source>
        <dbReference type="EMBL" id="OAQ93395.1"/>
    </source>
</evidence>
<dbReference type="PANTHER" id="PTHR43712:SF4">
    <property type="entry name" value="O-METHYLTRANSFERASE DOMAIN-CONTAINING PROTEIN"/>
    <property type="match status" value="1"/>
</dbReference>
<evidence type="ECO:0000256" key="3">
    <source>
        <dbReference type="ARBA" id="ARBA00022691"/>
    </source>
</evidence>
<feature type="domain" description="O-methyltransferase C-terminal" evidence="4">
    <location>
        <begin position="272"/>
        <end position="417"/>
    </location>
</feature>
<dbReference type="PROSITE" id="PS51683">
    <property type="entry name" value="SAM_OMT_II"/>
    <property type="match status" value="1"/>
</dbReference>
<dbReference type="Proteomes" id="UP000078340">
    <property type="component" value="Unassembled WGS sequence"/>
</dbReference>
<accession>A0A179HSE8</accession>
<keyword evidence="2 5" id="KW-0808">Transferase</keyword>
<comment type="caution">
    <text evidence="5">The sequence shown here is derived from an EMBL/GenBank/DDBJ whole genome shotgun (WGS) entry which is preliminary data.</text>
</comment>
<evidence type="ECO:0000313" key="6">
    <source>
        <dbReference type="Proteomes" id="UP000078340"/>
    </source>
</evidence>
<dbReference type="OMA" id="FMEAQFA"/>
<dbReference type="AlphaFoldDB" id="A0A179HSE8"/>
<protein>
    <submittedName>
        <fullName evidence="5">Sterigmatocystin 8-O-methyltransferase</fullName>
    </submittedName>
</protein>
<dbReference type="Gene3D" id="3.40.50.150">
    <property type="entry name" value="Vaccinia Virus protein VP39"/>
    <property type="match status" value="1"/>
</dbReference>
<proteinExistence type="predicted"/>
<evidence type="ECO:0000259" key="4">
    <source>
        <dbReference type="Pfam" id="PF00891"/>
    </source>
</evidence>
<dbReference type="SUPFAM" id="SSF53335">
    <property type="entry name" value="S-adenosyl-L-methionine-dependent methyltransferases"/>
    <property type="match status" value="1"/>
</dbReference>
<dbReference type="Pfam" id="PF00891">
    <property type="entry name" value="Methyltransf_2"/>
    <property type="match status" value="1"/>
</dbReference>
<organism evidence="5 6">
    <name type="scientific">Purpureocillium lilacinum</name>
    <name type="common">Paecilomyces lilacinus</name>
    <dbReference type="NCBI Taxonomy" id="33203"/>
    <lineage>
        <taxon>Eukaryota</taxon>
        <taxon>Fungi</taxon>
        <taxon>Dikarya</taxon>
        <taxon>Ascomycota</taxon>
        <taxon>Pezizomycotina</taxon>
        <taxon>Sordariomycetes</taxon>
        <taxon>Hypocreomycetidae</taxon>
        <taxon>Hypocreales</taxon>
        <taxon>Ophiocordycipitaceae</taxon>
        <taxon>Purpureocillium</taxon>
    </lineage>
</organism>
<evidence type="ECO:0000256" key="1">
    <source>
        <dbReference type="ARBA" id="ARBA00022603"/>
    </source>
</evidence>
<reference evidence="5 6" key="1">
    <citation type="submission" date="2016-02" db="EMBL/GenBank/DDBJ databases">
        <title>Biosynthesis of antibiotic leucinostatins and their inhibition on Phytophthora in bio-control Purpureocillium lilacinum.</title>
        <authorList>
            <person name="Wang G."/>
            <person name="Liu Z."/>
            <person name="Lin R."/>
            <person name="Li E."/>
            <person name="Mao Z."/>
            <person name="Ling J."/>
            <person name="Yin W."/>
            <person name="Xie B."/>
        </authorList>
    </citation>
    <scope>NUCLEOTIDE SEQUENCE [LARGE SCALE GENOMIC DNA]</scope>
    <source>
        <strain evidence="5">PLFJ-1</strain>
    </source>
</reference>
<dbReference type="GO" id="GO:0032259">
    <property type="term" value="P:methylation"/>
    <property type="evidence" value="ECO:0007669"/>
    <property type="project" value="UniProtKB-KW"/>
</dbReference>
<keyword evidence="3" id="KW-0949">S-adenosyl-L-methionine</keyword>
<gene>
    <name evidence="5" type="ORF">VFPFJ_02557</name>
</gene>
<dbReference type="InterPro" id="IPR016461">
    <property type="entry name" value="COMT-like"/>
</dbReference>
<dbReference type="GO" id="GO:0008171">
    <property type="term" value="F:O-methyltransferase activity"/>
    <property type="evidence" value="ECO:0007669"/>
    <property type="project" value="InterPro"/>
</dbReference>